<dbReference type="KEGG" id="kpx:PMK1_00548"/>
<proteinExistence type="inferred from homology"/>
<protein>
    <submittedName>
        <fullName evidence="10">Maltoporin</fullName>
    </submittedName>
</protein>
<evidence type="ECO:0000256" key="9">
    <source>
        <dbReference type="ARBA" id="ARBA00023237"/>
    </source>
</evidence>
<dbReference type="GO" id="GO:0015144">
    <property type="term" value="F:carbohydrate transmembrane transporter activity"/>
    <property type="evidence" value="ECO:0007669"/>
    <property type="project" value="TreeGrafter"/>
</dbReference>
<organism evidence="10 11">
    <name type="scientific">Klebsiella pneumoniae</name>
    <dbReference type="NCBI Taxonomy" id="573"/>
    <lineage>
        <taxon>Bacteria</taxon>
        <taxon>Pseudomonadati</taxon>
        <taxon>Pseudomonadota</taxon>
        <taxon>Gammaproteobacteria</taxon>
        <taxon>Enterobacterales</taxon>
        <taxon>Enterobacteriaceae</taxon>
        <taxon>Klebsiella/Raoultella group</taxon>
        <taxon>Klebsiella</taxon>
        <taxon>Klebsiella pneumoniae complex</taxon>
    </lineage>
</organism>
<dbReference type="SUPFAM" id="SSF56935">
    <property type="entry name" value="Porins"/>
    <property type="match status" value="1"/>
</dbReference>
<dbReference type="GO" id="GO:0015288">
    <property type="term" value="F:porin activity"/>
    <property type="evidence" value="ECO:0007669"/>
    <property type="project" value="UniProtKB-KW"/>
</dbReference>
<dbReference type="GO" id="GO:0046930">
    <property type="term" value="C:pore complex"/>
    <property type="evidence" value="ECO:0007669"/>
    <property type="project" value="UniProtKB-KW"/>
</dbReference>
<dbReference type="InterPro" id="IPR003192">
    <property type="entry name" value="Porin_LamB"/>
</dbReference>
<comment type="similarity">
    <text evidence="2">Belongs to the porin LamB (TC 1.B.3) family.</text>
</comment>
<dbReference type="EMBL" id="UGLC01000002">
    <property type="protein sequence ID" value="STT56223.1"/>
    <property type="molecule type" value="Genomic_DNA"/>
</dbReference>
<keyword evidence="4" id="KW-1134">Transmembrane beta strand</keyword>
<keyword evidence="3" id="KW-0813">Transport</keyword>
<evidence type="ECO:0000256" key="5">
    <source>
        <dbReference type="ARBA" id="ARBA00022692"/>
    </source>
</evidence>
<keyword evidence="6" id="KW-0406">Ion transport</keyword>
<keyword evidence="9" id="KW-0998">Cell outer membrane</keyword>
<evidence type="ECO:0000313" key="11">
    <source>
        <dbReference type="Proteomes" id="UP000254799"/>
    </source>
</evidence>
<reference evidence="10 11" key="1">
    <citation type="submission" date="2018-06" db="EMBL/GenBank/DDBJ databases">
        <authorList>
            <consortium name="Pathogen Informatics"/>
            <person name="Doyle S."/>
        </authorList>
    </citation>
    <scope>NUCLEOTIDE SEQUENCE [LARGE SCALE GENOMIC DNA]</scope>
    <source>
        <strain evidence="10 11">NCTC8849</strain>
    </source>
</reference>
<gene>
    <name evidence="10" type="primary">scrY_5</name>
    <name evidence="10" type="ORF">NCTC8849_04870</name>
</gene>
<dbReference type="Gene3D" id="2.40.170.10">
    <property type="entry name" value="Porin, LamB type"/>
    <property type="match status" value="1"/>
</dbReference>
<evidence type="ECO:0000256" key="2">
    <source>
        <dbReference type="ARBA" id="ARBA00007055"/>
    </source>
</evidence>
<dbReference type="InterPro" id="IPR050286">
    <property type="entry name" value="G_neg_Bact_CarbUptk_Porin"/>
</dbReference>
<evidence type="ECO:0000256" key="4">
    <source>
        <dbReference type="ARBA" id="ARBA00022452"/>
    </source>
</evidence>
<keyword evidence="5" id="KW-0812">Transmembrane</keyword>
<evidence type="ECO:0000256" key="3">
    <source>
        <dbReference type="ARBA" id="ARBA00022448"/>
    </source>
</evidence>
<keyword evidence="7" id="KW-0626">Porin</keyword>
<dbReference type="Pfam" id="PF02264">
    <property type="entry name" value="LamB"/>
    <property type="match status" value="1"/>
</dbReference>
<dbReference type="GO" id="GO:0009279">
    <property type="term" value="C:cell outer membrane"/>
    <property type="evidence" value="ECO:0007669"/>
    <property type="project" value="UniProtKB-SubCell"/>
</dbReference>
<evidence type="ECO:0000256" key="6">
    <source>
        <dbReference type="ARBA" id="ARBA00023065"/>
    </source>
</evidence>
<dbReference type="PANTHER" id="PTHR38762">
    <property type="entry name" value="CRYPTIC OUTER MEMBRANE PORIN BGLH-RELATED"/>
    <property type="match status" value="1"/>
</dbReference>
<name>A0A0C7KCC3_KLEPN</name>
<dbReference type="GO" id="GO:0006811">
    <property type="term" value="P:monoatomic ion transport"/>
    <property type="evidence" value="ECO:0007669"/>
    <property type="project" value="UniProtKB-KW"/>
</dbReference>
<sequence>MWVAGIRPYHQITRNFAMQYELGYEYLDDKNYKGVNGKGKGGLTKVTVAPTLTFDSGFWARPQLRFFVTYAKWDKGVSDALDGNYNWDTNTITAGGYSRSGSTDTVNFGVQAEVWF</sequence>
<dbReference type="PANTHER" id="PTHR38762:SF1">
    <property type="entry name" value="CRYPTIC OUTER MEMBRANE PORIN BGLH-RELATED"/>
    <property type="match status" value="1"/>
</dbReference>
<dbReference type="InterPro" id="IPR036998">
    <property type="entry name" value="Porin_LamB_sf"/>
</dbReference>
<evidence type="ECO:0000256" key="8">
    <source>
        <dbReference type="ARBA" id="ARBA00023136"/>
    </source>
</evidence>
<evidence type="ECO:0000256" key="7">
    <source>
        <dbReference type="ARBA" id="ARBA00023114"/>
    </source>
</evidence>
<accession>A0A0C7KCC3</accession>
<evidence type="ECO:0000313" key="10">
    <source>
        <dbReference type="EMBL" id="STT56223.1"/>
    </source>
</evidence>
<dbReference type="GO" id="GO:0015774">
    <property type="term" value="P:polysaccharide transport"/>
    <property type="evidence" value="ECO:0007669"/>
    <property type="project" value="TreeGrafter"/>
</dbReference>
<comment type="subcellular location">
    <subcellularLocation>
        <location evidence="1">Cell outer membrane</location>
        <topology evidence="1">Multi-pass membrane protein</topology>
    </subcellularLocation>
</comment>
<dbReference type="Proteomes" id="UP000254799">
    <property type="component" value="Unassembled WGS sequence"/>
</dbReference>
<evidence type="ECO:0000256" key="1">
    <source>
        <dbReference type="ARBA" id="ARBA00004571"/>
    </source>
</evidence>
<dbReference type="AlphaFoldDB" id="A0A0C7KCC3"/>
<keyword evidence="8" id="KW-0472">Membrane</keyword>